<evidence type="ECO:0000259" key="1">
    <source>
        <dbReference type="Pfam" id="PF10017"/>
    </source>
</evidence>
<sequence>MKTQLTIATQIDAGRLDLKFAYLGKEGAQRHVAHSQSAGYQAVSSHAALSHLAADLNLSDLRGKTVDLVDFGSGSGVVSSQVLRVLQGAGLNIARAVLVDVSPDLLTLAKKHVAHAHPGISIDTHVTDLEVGHDPDLPALLARNDADARLHLLLGGMLGNVHDPARVCRAVAGYCEPADRFIVNVSSADEARKDPTQLRDYNSENFLAGVMSPLRDLEIPPERIRGETVYEDDERAYVTRVRFTDTVICSAGGREWLFPKGKTVEVFRSRRFASGELARFLTAEGWEVIWDQTVDAKSWACAKLTRPA</sequence>
<reference evidence="2" key="1">
    <citation type="submission" date="2021-07" db="EMBL/GenBank/DDBJ databases">
        <title>Roseobacter insulae sp. nov., isolated from a tidal flat.</title>
        <authorList>
            <person name="Park S."/>
            <person name="Yoon J.-H."/>
        </authorList>
    </citation>
    <scope>NUCLEOTIDE SEQUENCE</scope>
    <source>
        <strain evidence="2">YSTF-M11</strain>
    </source>
</reference>
<dbReference type="InterPro" id="IPR019257">
    <property type="entry name" value="MeTrfase_dom"/>
</dbReference>
<name>A0A9X1JZ53_9RHOB</name>
<evidence type="ECO:0000313" key="3">
    <source>
        <dbReference type="Proteomes" id="UP001138661"/>
    </source>
</evidence>
<dbReference type="EC" id="2.1.1.44" evidence="2"/>
<dbReference type="Pfam" id="PF10017">
    <property type="entry name" value="Methyltransf_33"/>
    <property type="match status" value="1"/>
</dbReference>
<gene>
    <name evidence="2" type="ORF">KX928_14470</name>
</gene>
<keyword evidence="2" id="KW-0808">Transferase</keyword>
<dbReference type="Proteomes" id="UP001138661">
    <property type="component" value="Unassembled WGS sequence"/>
</dbReference>
<keyword evidence="3" id="KW-1185">Reference proteome</keyword>
<dbReference type="AlphaFoldDB" id="A0A9X1JZ53"/>
<accession>A0A9X1JZ53</accession>
<keyword evidence="2" id="KW-0489">Methyltransferase</keyword>
<dbReference type="RefSeq" id="WP_219504012.1">
    <property type="nucleotide sequence ID" value="NZ_JAHXDN010000004.1"/>
</dbReference>
<organism evidence="2 3">
    <name type="scientific">Roseobacter insulae</name>
    <dbReference type="NCBI Taxonomy" id="2859783"/>
    <lineage>
        <taxon>Bacteria</taxon>
        <taxon>Pseudomonadati</taxon>
        <taxon>Pseudomonadota</taxon>
        <taxon>Alphaproteobacteria</taxon>
        <taxon>Rhodobacterales</taxon>
        <taxon>Roseobacteraceae</taxon>
        <taxon>Roseobacter</taxon>
    </lineage>
</organism>
<evidence type="ECO:0000313" key="2">
    <source>
        <dbReference type="EMBL" id="MBW4708991.1"/>
    </source>
</evidence>
<dbReference type="EMBL" id="JAHXDN010000004">
    <property type="protein sequence ID" value="MBW4708991.1"/>
    <property type="molecule type" value="Genomic_DNA"/>
</dbReference>
<dbReference type="GO" id="GO:0052706">
    <property type="term" value="F:L-histidine N(alpha)-methyltransferase activity"/>
    <property type="evidence" value="ECO:0007669"/>
    <property type="project" value="UniProtKB-EC"/>
</dbReference>
<protein>
    <submittedName>
        <fullName evidence="2">L-histidine N(Alpha)-methyltransferase</fullName>
        <ecNumber evidence="2">2.1.1.44</ecNumber>
    </submittedName>
</protein>
<comment type="caution">
    <text evidence="2">The sequence shown here is derived from an EMBL/GenBank/DDBJ whole genome shotgun (WGS) entry which is preliminary data.</text>
</comment>
<dbReference type="GO" id="GO:0032259">
    <property type="term" value="P:methylation"/>
    <property type="evidence" value="ECO:0007669"/>
    <property type="project" value="UniProtKB-KW"/>
</dbReference>
<feature type="domain" description="Histidine-specific methyltransferase SAM-dependent" evidence="1">
    <location>
        <begin position="65"/>
        <end position="289"/>
    </location>
</feature>
<proteinExistence type="predicted"/>